<keyword evidence="1" id="KW-0472">Membrane</keyword>
<name>A0A2Z3H669_9BACT</name>
<protein>
    <submittedName>
        <fullName evidence="2">Uncharacterized protein</fullName>
    </submittedName>
</protein>
<evidence type="ECO:0000313" key="3">
    <source>
        <dbReference type="Proteomes" id="UP000245802"/>
    </source>
</evidence>
<proteinExistence type="predicted"/>
<keyword evidence="1" id="KW-0812">Transmembrane</keyword>
<dbReference type="EMBL" id="CP025958">
    <property type="protein sequence ID" value="AWM36450.1"/>
    <property type="molecule type" value="Genomic_DNA"/>
</dbReference>
<feature type="transmembrane region" description="Helical" evidence="1">
    <location>
        <begin position="39"/>
        <end position="61"/>
    </location>
</feature>
<evidence type="ECO:0000256" key="1">
    <source>
        <dbReference type="SAM" id="Phobius"/>
    </source>
</evidence>
<sequence length="62" mass="6468">MAWIAMGAIFLTGGAVVWEGAKGLREPTPGQERKTSKGTAYTTIVVGVLIMIVGAVTPFVAF</sequence>
<dbReference type="AlphaFoldDB" id="A0A2Z3H669"/>
<evidence type="ECO:0000313" key="2">
    <source>
        <dbReference type="EMBL" id="AWM36450.1"/>
    </source>
</evidence>
<keyword evidence="3" id="KW-1185">Reference proteome</keyword>
<dbReference type="Proteomes" id="UP000245802">
    <property type="component" value="Chromosome"/>
</dbReference>
<dbReference type="KEGG" id="gog:C1280_05055"/>
<accession>A0A2Z3H669</accession>
<organism evidence="2 3">
    <name type="scientific">Gemmata obscuriglobus</name>
    <dbReference type="NCBI Taxonomy" id="114"/>
    <lineage>
        <taxon>Bacteria</taxon>
        <taxon>Pseudomonadati</taxon>
        <taxon>Planctomycetota</taxon>
        <taxon>Planctomycetia</taxon>
        <taxon>Gemmatales</taxon>
        <taxon>Gemmataceae</taxon>
        <taxon>Gemmata</taxon>
    </lineage>
</organism>
<reference evidence="2 3" key="1">
    <citation type="submission" date="2018-01" db="EMBL/GenBank/DDBJ databases">
        <title>G. obscuriglobus.</title>
        <authorList>
            <person name="Franke J."/>
            <person name="Blomberg W."/>
            <person name="Selmecki A."/>
        </authorList>
    </citation>
    <scope>NUCLEOTIDE SEQUENCE [LARGE SCALE GENOMIC DNA]</scope>
    <source>
        <strain evidence="2 3">DSM 5831</strain>
    </source>
</reference>
<keyword evidence="1" id="KW-1133">Transmembrane helix</keyword>
<gene>
    <name evidence="2" type="ORF">C1280_05055</name>
</gene>